<dbReference type="InterPro" id="IPR025507">
    <property type="entry name" value="DUF4394"/>
</dbReference>
<sequence length="310" mass="32605">MRKASAILLSLPILTSVLMGCAHSDRAIDPVVSIPHLAPDAVLPETLFALFSDNTLLKFNAAHPDVPLAKVSLVGLNPDESLLGIDYRVAYGVLYSVSNTGQVYTINTDSGQLTAIGEPSQGVAIDGERYGVDFNPAADRIRLVTDAGTNMRMHPETGLFVDNNADESGVQLDGALQYSSGDVAYGKAPHLRAAAYTYNTTNSKLTTNFAIDAVQGTLVTQGSRETDTNPVSPNTGQLYTVGALATGPVSDAHFDIADVTNAAYVALAMPGDKNYTFYQINLDNAALLTIGALNNAELGSDTLVGIAIEP</sequence>
<protein>
    <submittedName>
        <fullName evidence="3">DUF4394 domain-containing protein</fullName>
    </submittedName>
</protein>
<dbReference type="EMBL" id="JAGSSV010000011">
    <property type="protein sequence ID" value="MBR7889272.1"/>
    <property type="molecule type" value="Genomic_DNA"/>
</dbReference>
<feature type="signal peptide" evidence="1">
    <location>
        <begin position="1"/>
        <end position="24"/>
    </location>
</feature>
<proteinExistence type="predicted"/>
<evidence type="ECO:0000313" key="3">
    <source>
        <dbReference type="EMBL" id="MBR7889272.1"/>
    </source>
</evidence>
<dbReference type="Pfam" id="PF14339">
    <property type="entry name" value="DUF4394"/>
    <property type="match status" value="1"/>
</dbReference>
<feature type="chain" id="PRO_5047133285" evidence="1">
    <location>
        <begin position="25"/>
        <end position="310"/>
    </location>
</feature>
<keyword evidence="4" id="KW-1185">Reference proteome</keyword>
<reference evidence="4" key="2">
    <citation type="submission" date="2023-07" db="EMBL/GenBank/DDBJ databases">
        <title>Marinomonas vulgaris A79, complete genome.</title>
        <authorList>
            <person name="Ying J.-J."/>
        </authorList>
    </citation>
    <scope>NUCLEOTIDE SEQUENCE [LARGE SCALE GENOMIC DNA]</scope>
    <source>
        <strain evidence="4">A79</strain>
    </source>
</reference>
<name>A0ABS5HC88_9GAMM</name>
<dbReference type="RefSeq" id="WP_211536617.1">
    <property type="nucleotide sequence ID" value="NZ_JAGSSV010000011.1"/>
</dbReference>
<keyword evidence="1" id="KW-0732">Signal</keyword>
<evidence type="ECO:0000259" key="2">
    <source>
        <dbReference type="Pfam" id="PF14339"/>
    </source>
</evidence>
<reference evidence="3 4" key="1">
    <citation type="submission" date="2021-04" db="EMBL/GenBank/DDBJ databases">
        <authorList>
            <person name="Sun C."/>
        </authorList>
    </citation>
    <scope>NUCLEOTIDE SEQUENCE [LARGE SCALE GENOMIC DNA]</scope>
    <source>
        <strain evidence="3 4">A79</strain>
    </source>
</reference>
<evidence type="ECO:0000256" key="1">
    <source>
        <dbReference type="SAM" id="SignalP"/>
    </source>
</evidence>
<dbReference type="Proteomes" id="UP000679722">
    <property type="component" value="Unassembled WGS sequence"/>
</dbReference>
<feature type="domain" description="DUF4394" evidence="2">
    <location>
        <begin position="55"/>
        <end position="296"/>
    </location>
</feature>
<evidence type="ECO:0000313" key="4">
    <source>
        <dbReference type="Proteomes" id="UP000679722"/>
    </source>
</evidence>
<organism evidence="3 4">
    <name type="scientific">Marinomonas vulgaris</name>
    <dbReference type="NCBI Taxonomy" id="2823372"/>
    <lineage>
        <taxon>Bacteria</taxon>
        <taxon>Pseudomonadati</taxon>
        <taxon>Pseudomonadota</taxon>
        <taxon>Gammaproteobacteria</taxon>
        <taxon>Oceanospirillales</taxon>
        <taxon>Oceanospirillaceae</taxon>
        <taxon>Marinomonas</taxon>
    </lineage>
</organism>
<dbReference type="PROSITE" id="PS51257">
    <property type="entry name" value="PROKAR_LIPOPROTEIN"/>
    <property type="match status" value="1"/>
</dbReference>
<gene>
    <name evidence="3" type="ORF">J9B83_09995</name>
</gene>
<accession>A0ABS5HC88</accession>
<comment type="caution">
    <text evidence="3">The sequence shown here is derived from an EMBL/GenBank/DDBJ whole genome shotgun (WGS) entry which is preliminary data.</text>
</comment>